<accession>A0A090IG84</accession>
<reference evidence="4 6" key="2">
    <citation type="submission" date="2016-11" db="EMBL/GenBank/DDBJ databases">
        <authorList>
            <person name="Klemetsen T."/>
        </authorList>
    </citation>
    <scope>NUCLEOTIDE SEQUENCE [LARGE SCALE GENOMIC DNA]</scope>
    <source>
        <strain evidence="4">MT 2528</strain>
    </source>
</reference>
<dbReference type="Pfam" id="PF02033">
    <property type="entry name" value="RBFA"/>
    <property type="match status" value="1"/>
</dbReference>
<keyword evidence="2 3" id="KW-0690">Ribosome biogenesis</keyword>
<dbReference type="HOGENOM" id="CLU_089475_5_0_6"/>
<dbReference type="Gene3D" id="3.30.300.20">
    <property type="match status" value="1"/>
</dbReference>
<dbReference type="GO" id="GO:0005829">
    <property type="term" value="C:cytosol"/>
    <property type="evidence" value="ECO:0007669"/>
    <property type="project" value="TreeGrafter"/>
</dbReference>
<dbReference type="Proteomes" id="UP000182660">
    <property type="component" value="Unassembled WGS sequence"/>
</dbReference>
<sequence>MAKEFSRSRRVAQQLQQEIARILQREVKDPRVGMVTVSSIDLSRDLSYAKVYVTFFNIDNDEERIKEGVAALETASGYIRSLVGSSMKLRIVPELRFIYDNTLVEGMRLSSLVTEVRAKDKKLQDDFGTTADEKDAPEGES</sequence>
<dbReference type="EMBL" id="FPLJ01000047">
    <property type="protein sequence ID" value="SGY89759.1"/>
    <property type="molecule type" value="Genomic_DNA"/>
</dbReference>
<comment type="similarity">
    <text evidence="3">Belongs to the RbfA family.</text>
</comment>
<gene>
    <name evidence="3" type="primary">rbfA</name>
    <name evidence="4" type="ORF">MT2528_1780</name>
    <name evidence="5" type="ORF">NVI5450_2004</name>
</gene>
<comment type="function">
    <text evidence="3">One of several proteins that assist in the late maturation steps of the functional core of the 30S ribosomal subunit. Associates with free 30S ribosomal subunits (but not with 30S subunits that are part of 70S ribosomes or polysomes). Required for efficient processing of 16S rRNA. May interact with the 5'-terminal helix region of 16S rRNA.</text>
</comment>
<dbReference type="FunFam" id="3.30.300.20:FF:000007">
    <property type="entry name" value="Ribosome-binding factor A"/>
    <property type="match status" value="1"/>
</dbReference>
<dbReference type="STRING" id="80854.MVIS_3678"/>
<dbReference type="OrthoDB" id="307788at2"/>
<dbReference type="InterPro" id="IPR020053">
    <property type="entry name" value="Ribosome-bd_factorA_CS"/>
</dbReference>
<dbReference type="GO" id="GO:0030490">
    <property type="term" value="P:maturation of SSU-rRNA"/>
    <property type="evidence" value="ECO:0007669"/>
    <property type="project" value="UniProtKB-UniRule"/>
</dbReference>
<evidence type="ECO:0000256" key="3">
    <source>
        <dbReference type="HAMAP-Rule" id="MF_00003"/>
    </source>
</evidence>
<dbReference type="GeneID" id="61295683"/>
<keyword evidence="6" id="KW-1185">Reference proteome</keyword>
<dbReference type="EMBL" id="FPLD01000055">
    <property type="protein sequence ID" value="SGY97903.1"/>
    <property type="molecule type" value="Genomic_DNA"/>
</dbReference>
<evidence type="ECO:0000256" key="1">
    <source>
        <dbReference type="ARBA" id="ARBA00022490"/>
    </source>
</evidence>
<evidence type="ECO:0000256" key="2">
    <source>
        <dbReference type="ARBA" id="ARBA00022517"/>
    </source>
</evidence>
<dbReference type="PROSITE" id="PS01319">
    <property type="entry name" value="RBFA"/>
    <property type="match status" value="1"/>
</dbReference>
<dbReference type="KEGG" id="mvs:MVIS_3678"/>
<dbReference type="PATRIC" id="fig|80854.5.peg.3894"/>
<dbReference type="SUPFAM" id="SSF89919">
    <property type="entry name" value="Ribosome-binding factor A, RbfA"/>
    <property type="match status" value="1"/>
</dbReference>
<comment type="subunit">
    <text evidence="3">Monomer. Binds 30S ribosomal subunits, but not 50S ribosomal subunits or 70S ribosomes.</text>
</comment>
<dbReference type="RefSeq" id="WP_045111672.1">
    <property type="nucleotide sequence ID" value="NZ_CAWQZC010000129.1"/>
</dbReference>
<dbReference type="AlphaFoldDB" id="A0A090IG84"/>
<dbReference type="PANTHER" id="PTHR33515:SF1">
    <property type="entry name" value="RIBOSOME-BINDING FACTOR A, CHLOROPLASTIC-RELATED"/>
    <property type="match status" value="1"/>
</dbReference>
<proteinExistence type="inferred from homology"/>
<name>A0A090IG84_9GAMM</name>
<reference evidence="5 7" key="1">
    <citation type="submission" date="2016-11" db="EMBL/GenBank/DDBJ databases">
        <authorList>
            <person name="Jaros S."/>
            <person name="Januszkiewicz K."/>
            <person name="Wedrychowicz H."/>
        </authorList>
    </citation>
    <scope>NUCLEOTIDE SEQUENCE [LARGE SCALE GENOMIC DNA]</scope>
    <source>
        <strain evidence="5">NVI 5450</strain>
    </source>
</reference>
<dbReference type="Proteomes" id="UP000183794">
    <property type="component" value="Unassembled WGS sequence"/>
</dbReference>
<dbReference type="PANTHER" id="PTHR33515">
    <property type="entry name" value="RIBOSOME-BINDING FACTOR A, CHLOROPLASTIC-RELATED"/>
    <property type="match status" value="1"/>
</dbReference>
<dbReference type="GO" id="GO:0043024">
    <property type="term" value="F:ribosomal small subunit binding"/>
    <property type="evidence" value="ECO:0007669"/>
    <property type="project" value="TreeGrafter"/>
</dbReference>
<evidence type="ECO:0000313" key="4">
    <source>
        <dbReference type="EMBL" id="SGY89759.1"/>
    </source>
</evidence>
<evidence type="ECO:0000313" key="7">
    <source>
        <dbReference type="Proteomes" id="UP000183794"/>
    </source>
</evidence>
<dbReference type="InterPro" id="IPR023799">
    <property type="entry name" value="RbfA_dom_sf"/>
</dbReference>
<dbReference type="InterPro" id="IPR015946">
    <property type="entry name" value="KH_dom-like_a/b"/>
</dbReference>
<dbReference type="HAMAP" id="MF_00003">
    <property type="entry name" value="RbfA"/>
    <property type="match status" value="1"/>
</dbReference>
<evidence type="ECO:0000313" key="6">
    <source>
        <dbReference type="Proteomes" id="UP000182660"/>
    </source>
</evidence>
<keyword evidence="1 3" id="KW-0963">Cytoplasm</keyword>
<organism evidence="5 7">
    <name type="scientific">Moritella viscosa</name>
    <dbReference type="NCBI Taxonomy" id="80854"/>
    <lineage>
        <taxon>Bacteria</taxon>
        <taxon>Pseudomonadati</taxon>
        <taxon>Pseudomonadota</taxon>
        <taxon>Gammaproteobacteria</taxon>
        <taxon>Alteromonadales</taxon>
        <taxon>Moritellaceae</taxon>
        <taxon>Moritella</taxon>
    </lineage>
</organism>
<dbReference type="InterPro" id="IPR000238">
    <property type="entry name" value="RbfA"/>
</dbReference>
<dbReference type="NCBIfam" id="TIGR00082">
    <property type="entry name" value="rbfA"/>
    <property type="match status" value="1"/>
</dbReference>
<evidence type="ECO:0000313" key="5">
    <source>
        <dbReference type="EMBL" id="SGY97903.1"/>
    </source>
</evidence>
<comment type="subcellular location">
    <subcellularLocation>
        <location evidence="3">Cytoplasm</location>
    </subcellularLocation>
</comment>
<protein>
    <recommendedName>
        <fullName evidence="3">Ribosome-binding factor A</fullName>
    </recommendedName>
</protein>